<comment type="caution">
    <text evidence="2">The sequence shown here is derived from an EMBL/GenBank/DDBJ whole genome shotgun (WGS) entry which is preliminary data.</text>
</comment>
<reference evidence="2" key="2">
    <citation type="submission" date="2023-05" db="EMBL/GenBank/DDBJ databases">
        <authorList>
            <person name="Fouks B."/>
        </authorList>
    </citation>
    <scope>NUCLEOTIDE SEQUENCE</scope>
    <source>
        <strain evidence="2">Stay&amp;Tobe</strain>
        <tissue evidence="2">Testes</tissue>
    </source>
</reference>
<dbReference type="Proteomes" id="UP001233999">
    <property type="component" value="Unassembled WGS sequence"/>
</dbReference>
<evidence type="ECO:0000313" key="2">
    <source>
        <dbReference type="EMBL" id="KAJ9594939.1"/>
    </source>
</evidence>
<name>A0AAD8A9H0_DIPPU</name>
<evidence type="ECO:0000313" key="3">
    <source>
        <dbReference type="Proteomes" id="UP001233999"/>
    </source>
</evidence>
<proteinExistence type="predicted"/>
<dbReference type="AlphaFoldDB" id="A0AAD8A9H0"/>
<reference evidence="2" key="1">
    <citation type="journal article" date="2023" name="IScience">
        <title>Live-bearing cockroach genome reveals convergent evolutionary mechanisms linked to viviparity in insects and beyond.</title>
        <authorList>
            <person name="Fouks B."/>
            <person name="Harrison M.C."/>
            <person name="Mikhailova A.A."/>
            <person name="Marchal E."/>
            <person name="English S."/>
            <person name="Carruthers M."/>
            <person name="Jennings E.C."/>
            <person name="Chiamaka E.L."/>
            <person name="Frigard R.A."/>
            <person name="Pippel M."/>
            <person name="Attardo G.M."/>
            <person name="Benoit J.B."/>
            <person name="Bornberg-Bauer E."/>
            <person name="Tobe S.S."/>
        </authorList>
    </citation>
    <scope>NUCLEOTIDE SEQUENCE</scope>
    <source>
        <strain evidence="2">Stay&amp;Tobe</strain>
    </source>
</reference>
<protein>
    <submittedName>
        <fullName evidence="2">Uncharacterized protein</fullName>
    </submittedName>
</protein>
<feature type="region of interest" description="Disordered" evidence="1">
    <location>
        <begin position="334"/>
        <end position="362"/>
    </location>
</feature>
<evidence type="ECO:0000256" key="1">
    <source>
        <dbReference type="SAM" id="MobiDB-lite"/>
    </source>
</evidence>
<dbReference type="EMBL" id="JASPKZ010002703">
    <property type="protein sequence ID" value="KAJ9594939.1"/>
    <property type="molecule type" value="Genomic_DNA"/>
</dbReference>
<gene>
    <name evidence="2" type="ORF">L9F63_013755</name>
</gene>
<accession>A0AAD8A9H0</accession>
<keyword evidence="3" id="KW-1185">Reference proteome</keyword>
<sequence>MKKVERKKKPLVKEIPKRYGSISSLSSKKSDYKKDLNEGNSAITKDTLRKVLDETQQQYDPSPKHSMTVIEEILPPVVQSFVPLLYNFRLPGGSRSSLAETPPFWLLLDHAVGVIWALFSPEQKSKLGVSDLHWALEFLKGIKPSRGEHPKDVKLCINAIEDKLIELFAKTTSKTDEAIESSSSATIVTGSGLRKMSGSMISLGKYMDNMGRRSSVLSTSGKTTPAFPLSVTYEEILHRRPRSVQQLYKAEPKKFYGNEGVIVEEDVDLRPSKSNVSVPYNKMVEFLTDWRREQVERIQNELKRLHSIEAFMKALEKEDFQPFIDGQLPQKLSEMKSNLSPDIPSRDSSVAGAKRTETSERI</sequence>
<organism evidence="2 3">
    <name type="scientific">Diploptera punctata</name>
    <name type="common">Pacific beetle cockroach</name>
    <dbReference type="NCBI Taxonomy" id="6984"/>
    <lineage>
        <taxon>Eukaryota</taxon>
        <taxon>Metazoa</taxon>
        <taxon>Ecdysozoa</taxon>
        <taxon>Arthropoda</taxon>
        <taxon>Hexapoda</taxon>
        <taxon>Insecta</taxon>
        <taxon>Pterygota</taxon>
        <taxon>Neoptera</taxon>
        <taxon>Polyneoptera</taxon>
        <taxon>Dictyoptera</taxon>
        <taxon>Blattodea</taxon>
        <taxon>Blaberoidea</taxon>
        <taxon>Blaberidae</taxon>
        <taxon>Diplopterinae</taxon>
        <taxon>Diploptera</taxon>
    </lineage>
</organism>